<comment type="caution">
    <text evidence="1">The sequence shown here is derived from an EMBL/GenBank/DDBJ whole genome shotgun (WGS) entry which is preliminary data.</text>
</comment>
<dbReference type="AlphaFoldDB" id="A0A5D0MKL4"/>
<accession>A0A5D0MKL4</accession>
<gene>
    <name evidence="1" type="ORF">FXF47_02490</name>
</gene>
<dbReference type="Proteomes" id="UP000324143">
    <property type="component" value="Unassembled WGS sequence"/>
</dbReference>
<protein>
    <recommendedName>
        <fullName evidence="3">Outer membrane beta-barrel protein</fullName>
    </recommendedName>
</protein>
<name>A0A5D0MKL4_9BACT</name>
<proteinExistence type="predicted"/>
<keyword evidence="2" id="KW-1185">Reference proteome</keyword>
<evidence type="ECO:0000313" key="2">
    <source>
        <dbReference type="Proteomes" id="UP000324143"/>
    </source>
</evidence>
<dbReference type="EMBL" id="VSIX01000029">
    <property type="protein sequence ID" value="TYB31758.1"/>
    <property type="molecule type" value="Genomic_DNA"/>
</dbReference>
<sequence length="246" mass="28722">MKKTFFIFVLFLSIYITIFATWKMEVELSKVYGGYSDIRIPNKEGDLISLTDDLDMESIYSYRLMFSKTLGNKHTLLLTYAPFKIESHGKLPRDIYYNDSLFVKDEMINSVYVFNSYRLTYRYKIYSTEKIDFGLGVTAKIREAFISLDEVNTGTYSKKSNVGFVPIINFNFNYKFSNDFYLNFSGDALVSPYGRAEDIFSGLYYNINKNFQLKAGYRFLEGGSDVEEVYSFSYFHYLLFGFVISI</sequence>
<evidence type="ECO:0000313" key="1">
    <source>
        <dbReference type="EMBL" id="TYB31758.1"/>
    </source>
</evidence>
<organism evidence="1 2">
    <name type="scientific">Candidatus Mcinerneyibacterium aminivorans</name>
    <dbReference type="NCBI Taxonomy" id="2703815"/>
    <lineage>
        <taxon>Bacteria</taxon>
        <taxon>Candidatus Macinerneyibacteriota</taxon>
        <taxon>Candidatus Mcinerneyibacteria</taxon>
        <taxon>Candidatus Mcinerneyibacteriales</taxon>
        <taxon>Candidatus Mcinerneyibacteriaceae</taxon>
        <taxon>Candidatus Mcinerneyibacterium</taxon>
    </lineage>
</organism>
<reference evidence="1" key="1">
    <citation type="submission" date="2019-08" db="EMBL/GenBank/DDBJ databases">
        <title>Genomic characterization of a novel candidate phylum (ARYD3) from a high temperature, high salinity tertiary oil reservoir in north central Oklahoma, USA.</title>
        <authorList>
            <person name="Youssef N.H."/>
            <person name="Yadav A."/>
            <person name="Elshahed M.S."/>
        </authorList>
    </citation>
    <scope>NUCLEOTIDE SEQUENCE [LARGE SCALE GENOMIC DNA]</scope>
    <source>
        <strain evidence="1">ARYD3</strain>
    </source>
</reference>
<evidence type="ECO:0008006" key="3">
    <source>
        <dbReference type="Google" id="ProtNLM"/>
    </source>
</evidence>